<feature type="compositionally biased region" description="Polar residues" evidence="1">
    <location>
        <begin position="269"/>
        <end position="278"/>
    </location>
</feature>
<gene>
    <name evidence="4" type="ORF">PDIGIT_LOCUS12923</name>
</gene>
<keyword evidence="3" id="KW-0732">Signal</keyword>
<name>A0A9W4UPJ8_9PLEO</name>
<evidence type="ECO:0000256" key="2">
    <source>
        <dbReference type="SAM" id="Phobius"/>
    </source>
</evidence>
<comment type="caution">
    <text evidence="4">The sequence shown here is derived from an EMBL/GenBank/DDBJ whole genome shotgun (WGS) entry which is preliminary data.</text>
</comment>
<feature type="region of interest" description="Disordered" evidence="1">
    <location>
        <begin position="110"/>
        <end position="134"/>
    </location>
</feature>
<dbReference type="EMBL" id="CAOQHR010000009">
    <property type="protein sequence ID" value="CAI6339760.1"/>
    <property type="molecule type" value="Genomic_DNA"/>
</dbReference>
<feature type="compositionally biased region" description="Low complexity" evidence="1">
    <location>
        <begin position="118"/>
        <end position="134"/>
    </location>
</feature>
<keyword evidence="2" id="KW-0472">Membrane</keyword>
<sequence>MVCLTIFLFSFLSMASAQREEEYTDFSGAHAMDKKRGSNEGSGRSFALELINNQLKSNSHKNAQENPNAGGQDSGQWTSSSSNVGTTFVPMAPQIVTELIPTTTYPTITSTAPVPEQPSWTSTPLPSPTTSLATSFSPSVESWVQPSPNPLPNANTAPLAQFSLSSPGQSTTTTSMTLVITSPYPVSAATSTVTTSAALDLSVPTSSPTPGSGGLSTARKASIGIGVTVGILSVTGLVFFFFWRRRRLQQARQQKNHTDKSATFDDENIPSTPFSPTYTRRGRKNITQSISAFSPFLRTHFTSLIAKISPEKDTPPSSASAPEPSPPTPTNEKDTEFSILSASKVEIVHHAHKGEGSIRSIRTRASASSLLSPGAVALPGQSKNGGDSPCSSYPPSPLLRPVSAGAIVGSQSAGGVKMVDVKARLNIALTSNPISPLEERSVGGELDRGRSRRGRGESWPLAD</sequence>
<feature type="transmembrane region" description="Helical" evidence="2">
    <location>
        <begin position="223"/>
        <end position="243"/>
    </location>
</feature>
<dbReference type="OrthoDB" id="10682959at2759"/>
<feature type="chain" id="PRO_5040885596" evidence="3">
    <location>
        <begin position="18"/>
        <end position="463"/>
    </location>
</feature>
<reference evidence="4" key="1">
    <citation type="submission" date="2023-01" db="EMBL/GenBank/DDBJ databases">
        <authorList>
            <person name="Van Ghelder C."/>
            <person name="Rancurel C."/>
        </authorList>
    </citation>
    <scope>NUCLEOTIDE SEQUENCE</scope>
    <source>
        <strain evidence="4">CNCM I-4278</strain>
    </source>
</reference>
<organism evidence="4 5">
    <name type="scientific">Periconia digitata</name>
    <dbReference type="NCBI Taxonomy" id="1303443"/>
    <lineage>
        <taxon>Eukaryota</taxon>
        <taxon>Fungi</taxon>
        <taxon>Dikarya</taxon>
        <taxon>Ascomycota</taxon>
        <taxon>Pezizomycotina</taxon>
        <taxon>Dothideomycetes</taxon>
        <taxon>Pleosporomycetidae</taxon>
        <taxon>Pleosporales</taxon>
        <taxon>Massarineae</taxon>
        <taxon>Periconiaceae</taxon>
        <taxon>Periconia</taxon>
    </lineage>
</organism>
<feature type="region of interest" description="Disordered" evidence="1">
    <location>
        <begin position="374"/>
        <end position="396"/>
    </location>
</feature>
<accession>A0A9W4UPJ8</accession>
<evidence type="ECO:0000313" key="5">
    <source>
        <dbReference type="Proteomes" id="UP001152607"/>
    </source>
</evidence>
<keyword evidence="2" id="KW-1133">Transmembrane helix</keyword>
<protein>
    <submittedName>
        <fullName evidence="4">Uncharacterized protein</fullName>
    </submittedName>
</protein>
<evidence type="ECO:0000256" key="1">
    <source>
        <dbReference type="SAM" id="MobiDB-lite"/>
    </source>
</evidence>
<dbReference type="AlphaFoldDB" id="A0A9W4UPJ8"/>
<keyword evidence="5" id="KW-1185">Reference proteome</keyword>
<feature type="region of interest" description="Disordered" evidence="1">
    <location>
        <begin position="59"/>
        <end position="84"/>
    </location>
</feature>
<evidence type="ECO:0000256" key="3">
    <source>
        <dbReference type="SAM" id="SignalP"/>
    </source>
</evidence>
<feature type="region of interest" description="Disordered" evidence="1">
    <location>
        <begin position="430"/>
        <end position="463"/>
    </location>
</feature>
<keyword evidence="2" id="KW-0812">Transmembrane</keyword>
<feature type="signal peptide" evidence="3">
    <location>
        <begin position="1"/>
        <end position="17"/>
    </location>
</feature>
<dbReference type="Proteomes" id="UP001152607">
    <property type="component" value="Unassembled WGS sequence"/>
</dbReference>
<feature type="compositionally biased region" description="Basic and acidic residues" evidence="1">
    <location>
        <begin position="437"/>
        <end position="449"/>
    </location>
</feature>
<feature type="region of interest" description="Disordered" evidence="1">
    <location>
        <begin position="252"/>
        <end position="280"/>
    </location>
</feature>
<feature type="region of interest" description="Disordered" evidence="1">
    <location>
        <begin position="309"/>
        <end position="334"/>
    </location>
</feature>
<proteinExistence type="predicted"/>
<evidence type="ECO:0000313" key="4">
    <source>
        <dbReference type="EMBL" id="CAI6339760.1"/>
    </source>
</evidence>